<dbReference type="OrthoDB" id="1491488at2"/>
<dbReference type="AlphaFoldDB" id="A0A1M5G7J5"/>
<evidence type="ECO:0000313" key="3">
    <source>
        <dbReference type="Proteomes" id="UP000184368"/>
    </source>
</evidence>
<protein>
    <submittedName>
        <fullName evidence="2">Glycine/D-amino acid oxidase</fullName>
    </submittedName>
</protein>
<dbReference type="Gene3D" id="3.30.9.10">
    <property type="entry name" value="D-Amino Acid Oxidase, subunit A, domain 2"/>
    <property type="match status" value="1"/>
</dbReference>
<keyword evidence="3" id="KW-1185">Reference proteome</keyword>
<dbReference type="STRING" id="1302690.BUE76_10935"/>
<dbReference type="PANTHER" id="PTHR13847">
    <property type="entry name" value="SARCOSINE DEHYDROGENASE-RELATED"/>
    <property type="match status" value="1"/>
</dbReference>
<gene>
    <name evidence="2" type="ORF">SAMN05444008_115127</name>
</gene>
<dbReference type="Gene3D" id="3.50.50.60">
    <property type="entry name" value="FAD/NAD(P)-binding domain"/>
    <property type="match status" value="1"/>
</dbReference>
<dbReference type="Proteomes" id="UP000184368">
    <property type="component" value="Unassembled WGS sequence"/>
</dbReference>
<name>A0A1M5G7J5_9BACT</name>
<organism evidence="2 3">
    <name type="scientific">Cnuella takakiae</name>
    <dbReference type="NCBI Taxonomy" id="1302690"/>
    <lineage>
        <taxon>Bacteria</taxon>
        <taxon>Pseudomonadati</taxon>
        <taxon>Bacteroidota</taxon>
        <taxon>Chitinophagia</taxon>
        <taxon>Chitinophagales</taxon>
        <taxon>Chitinophagaceae</taxon>
        <taxon>Cnuella</taxon>
    </lineage>
</organism>
<evidence type="ECO:0000259" key="1">
    <source>
        <dbReference type="Pfam" id="PF01266"/>
    </source>
</evidence>
<dbReference type="InterPro" id="IPR036188">
    <property type="entry name" value="FAD/NAD-bd_sf"/>
</dbReference>
<accession>A0A1M5G7J5</accession>
<dbReference type="EMBL" id="FQUO01000015">
    <property type="protein sequence ID" value="SHF99432.1"/>
    <property type="molecule type" value="Genomic_DNA"/>
</dbReference>
<reference evidence="2 3" key="1">
    <citation type="submission" date="2016-11" db="EMBL/GenBank/DDBJ databases">
        <authorList>
            <person name="Jaros S."/>
            <person name="Januszkiewicz K."/>
            <person name="Wedrychowicz H."/>
        </authorList>
    </citation>
    <scope>NUCLEOTIDE SEQUENCE [LARGE SCALE GENOMIC DNA]</scope>
    <source>
        <strain evidence="2 3">DSM 26897</strain>
    </source>
</reference>
<dbReference type="RefSeq" id="WP_073046138.1">
    <property type="nucleotide sequence ID" value="NZ_FQUO01000015.1"/>
</dbReference>
<evidence type="ECO:0000313" key="2">
    <source>
        <dbReference type="EMBL" id="SHF99432.1"/>
    </source>
</evidence>
<dbReference type="InterPro" id="IPR006076">
    <property type="entry name" value="FAD-dep_OxRdtase"/>
</dbReference>
<proteinExistence type="predicted"/>
<sequence length="376" mass="41592">MISIWEKETFFAPQDIIIIGSGFVGLWSAFQLKRKQPLLRITILERGLIPTGASTRNAGFACFGSLSELVHDGHLMGTDKMLELVAMRFKGLERIQKFFKAEKIDFALTGGYELYPHGTDPEELRANMGYINSLLADITGSKKTFRTANDRIPEFGFGQTTQLVKNKFEGCLHSGKLLQALLYEVQGMGVQVLNGISVMDYSYSGNTIHLSTGQGLDFSCSQLLLCTNAFAKELLPEADIMPARGQVILTSPIDNLPFEGTFHSEEGYYYFRNLGNRVLLGGARNRDFEGERTHQFDTSNTIQEALETYLADVILPNHQGRYTITDRWSGIMAMGSEKMPIIGEAAPGVYTAVRMSGMGVALAPVVAQQVAKEMLD</sequence>
<dbReference type="SUPFAM" id="SSF51971">
    <property type="entry name" value="Nucleotide-binding domain"/>
    <property type="match status" value="1"/>
</dbReference>
<dbReference type="Pfam" id="PF01266">
    <property type="entry name" value="DAO"/>
    <property type="match status" value="1"/>
</dbReference>
<dbReference type="PANTHER" id="PTHR13847:SF281">
    <property type="entry name" value="FAD DEPENDENT OXIDOREDUCTASE DOMAIN-CONTAINING PROTEIN"/>
    <property type="match status" value="1"/>
</dbReference>
<dbReference type="GO" id="GO:0005737">
    <property type="term" value="C:cytoplasm"/>
    <property type="evidence" value="ECO:0007669"/>
    <property type="project" value="TreeGrafter"/>
</dbReference>
<feature type="domain" description="FAD dependent oxidoreductase" evidence="1">
    <location>
        <begin position="15"/>
        <end position="372"/>
    </location>
</feature>